<keyword evidence="7" id="KW-1185">Reference proteome</keyword>
<dbReference type="PANTHER" id="PTHR43034">
    <property type="entry name" value="ION-TRANSLOCATING OXIDOREDUCTASE COMPLEX SUBUNIT C"/>
    <property type="match status" value="1"/>
</dbReference>
<dbReference type="InterPro" id="IPR011538">
    <property type="entry name" value="Nuo51_FMN-bd"/>
</dbReference>
<evidence type="ECO:0000256" key="2">
    <source>
        <dbReference type="ARBA" id="ARBA00022723"/>
    </source>
</evidence>
<evidence type="ECO:0000256" key="1">
    <source>
        <dbReference type="ARBA" id="ARBA00022485"/>
    </source>
</evidence>
<dbReference type="EMBL" id="JGZR01000007">
    <property type="protein sequence ID" value="KFJ02927.1"/>
    <property type="molecule type" value="Genomic_DNA"/>
</dbReference>
<evidence type="ECO:0000256" key="3">
    <source>
        <dbReference type="ARBA" id="ARBA00023004"/>
    </source>
</evidence>
<dbReference type="InterPro" id="IPR010208">
    <property type="entry name" value="Ion_transpt_RnfC/RsxC"/>
</dbReference>
<dbReference type="GO" id="GO:0016020">
    <property type="term" value="C:membrane"/>
    <property type="evidence" value="ECO:0007669"/>
    <property type="project" value="InterPro"/>
</dbReference>
<keyword evidence="1" id="KW-0004">4Fe-4S</keyword>
<gene>
    <name evidence="6" type="ORF">BISU_0853</name>
</gene>
<keyword evidence="3" id="KW-0408">Iron</keyword>
<reference evidence="6 7" key="1">
    <citation type="submission" date="2014-03" db="EMBL/GenBank/DDBJ databases">
        <title>Genomics of Bifidobacteria.</title>
        <authorList>
            <person name="Ventura M."/>
            <person name="Milani C."/>
            <person name="Lugli G.A."/>
        </authorList>
    </citation>
    <scope>NUCLEOTIDE SEQUENCE [LARGE SCALE GENOMIC DNA]</scope>
    <source>
        <strain evidence="6 7">LMG 11597</strain>
    </source>
</reference>
<evidence type="ECO:0000259" key="5">
    <source>
        <dbReference type="Pfam" id="PF01512"/>
    </source>
</evidence>
<dbReference type="AlphaFoldDB" id="A0A087E576"/>
<comment type="caution">
    <text evidence="6">The sequence shown here is derived from an EMBL/GenBank/DDBJ whole genome shotgun (WGS) entry which is preliminary data.</text>
</comment>
<evidence type="ECO:0000313" key="7">
    <source>
        <dbReference type="Proteomes" id="UP000029055"/>
    </source>
</evidence>
<name>A0A087E576_9BIFI</name>
<protein>
    <submittedName>
        <fullName evidence="6">Respiratory-chain NADH dehydrogenase family protein</fullName>
    </submittedName>
</protein>
<proteinExistence type="predicted"/>
<feature type="domain" description="NADH-ubiquinone oxidoreductase 51kDa subunit FMN-binding" evidence="5">
    <location>
        <begin position="56"/>
        <end position="214"/>
    </location>
</feature>
<dbReference type="GO" id="GO:0009055">
    <property type="term" value="F:electron transfer activity"/>
    <property type="evidence" value="ECO:0007669"/>
    <property type="project" value="InterPro"/>
</dbReference>
<dbReference type="OrthoDB" id="9805533at2"/>
<dbReference type="Gene3D" id="3.40.50.11540">
    <property type="entry name" value="NADH-ubiquinone oxidoreductase 51kDa subunit"/>
    <property type="match status" value="1"/>
</dbReference>
<dbReference type="Pfam" id="PF01512">
    <property type="entry name" value="Complex1_51K"/>
    <property type="match status" value="1"/>
</dbReference>
<dbReference type="SUPFAM" id="SSF142019">
    <property type="entry name" value="Nqo1 FMN-binding domain-like"/>
    <property type="match status" value="1"/>
</dbReference>
<evidence type="ECO:0000313" key="6">
    <source>
        <dbReference type="EMBL" id="KFJ02927.1"/>
    </source>
</evidence>
<organism evidence="6 7">
    <name type="scientific">Bifidobacterium subtile</name>
    <dbReference type="NCBI Taxonomy" id="77635"/>
    <lineage>
        <taxon>Bacteria</taxon>
        <taxon>Bacillati</taxon>
        <taxon>Actinomycetota</taxon>
        <taxon>Actinomycetes</taxon>
        <taxon>Bifidobacteriales</taxon>
        <taxon>Bifidobacteriaceae</taxon>
        <taxon>Bifidobacterium</taxon>
    </lineage>
</organism>
<dbReference type="RefSeq" id="WP_024464151.1">
    <property type="nucleotide sequence ID" value="NZ_CP062939.1"/>
</dbReference>
<evidence type="ECO:0000256" key="4">
    <source>
        <dbReference type="ARBA" id="ARBA00023014"/>
    </source>
</evidence>
<dbReference type="GO" id="GO:0046872">
    <property type="term" value="F:metal ion binding"/>
    <property type="evidence" value="ECO:0007669"/>
    <property type="project" value="UniProtKB-KW"/>
</dbReference>
<dbReference type="Proteomes" id="UP000029055">
    <property type="component" value="Unassembled WGS sequence"/>
</dbReference>
<dbReference type="PANTHER" id="PTHR43034:SF2">
    <property type="entry name" value="ION-TRANSLOCATING OXIDOREDUCTASE COMPLEX SUBUNIT C"/>
    <property type="match status" value="1"/>
</dbReference>
<accession>A0A087E576</accession>
<keyword evidence="2" id="KW-0479">Metal-binding</keyword>
<sequence length="431" mass="44641">MVRKHCIVKAESLFAQQSQYVSSVVPYDSAAALSSDAAPAARLIPDDPQADALSLIREAGLVGMGGAGFPTWKKLEFGKGTSVVIANAAECEPLLAHNIARLETDAERIVSGLMIAMRIVGASKGIVAIKAKNAAAVASLQSALQTAVQSATHSALETAQGNLDLSVFFLQDRYPAGDERAIVRDVLGTLIAPTSIPGEAGAVVINVETLLRVHEAVVDRKPVTAKDITVAGLIDGSGYERDTSIVVYDVPIGISLREVLAALNIAEPGPDAQLLTGGPYMGNAAQLDDTITATCGGIMIAGPEIPDPGPVGIIVCACGASDERLKSIVAAEGASLAGIELCKNAVRLPNGRLKCANPGICPGQAQAVLALKKQGATGLLIGHCTDCSNTVMQIAPKLGMRVHHATDAYLRAGDEHLVRSFRKTEPVTARG</sequence>
<dbReference type="eggNOG" id="COG4656">
    <property type="taxonomic scope" value="Bacteria"/>
</dbReference>
<dbReference type="STRING" id="77635.BISU_0853"/>
<keyword evidence="4" id="KW-0411">Iron-sulfur</keyword>
<dbReference type="GO" id="GO:0051539">
    <property type="term" value="F:4 iron, 4 sulfur cluster binding"/>
    <property type="evidence" value="ECO:0007669"/>
    <property type="project" value="UniProtKB-KW"/>
</dbReference>
<dbReference type="InterPro" id="IPR037225">
    <property type="entry name" value="Nuo51_FMN-bd_sf"/>
</dbReference>